<evidence type="ECO:0000313" key="13">
    <source>
        <dbReference type="EMBL" id="BAB12443.1"/>
    </source>
</evidence>
<reference evidence="14 15" key="2">
    <citation type="journal article" date="2017" name="Nat. Commun.">
        <title>Genome assembly with in vitro proximity ligation data and whole-genome triplication in lettuce.</title>
        <authorList>
            <person name="Reyes-Chin-Wo S."/>
            <person name="Wang Z."/>
            <person name="Yang X."/>
            <person name="Kozik A."/>
            <person name="Arikit S."/>
            <person name="Song C."/>
            <person name="Xia L."/>
            <person name="Froenicke L."/>
            <person name="Lavelle D.O."/>
            <person name="Truco M.J."/>
            <person name="Xia R."/>
            <person name="Zhu S."/>
            <person name="Xu C."/>
            <person name="Xu H."/>
            <person name="Xu X."/>
            <person name="Cox K."/>
            <person name="Korf I."/>
            <person name="Meyers B.C."/>
            <person name="Michelmore R.W."/>
        </authorList>
    </citation>
    <scope>NUCLEOTIDE SEQUENCE [LARGE SCALE GENOMIC DNA]</scope>
    <source>
        <tissue evidence="14">Seedlings</tissue>
    </source>
</reference>
<sequence length="338" mass="38346">MVMISQVEKKPVVDIFPTKSNKTNFTGIPVIDLSSPEDAKNLIVNACQDYGFFKVINHGVSPLLVSELENEAIEFFNMRQYEKDQYCPPNPFGYGRNKIGTNGDVGWIEYLLLTSTNFPTNSKIFSSLTNEYVKEVRKLGCTILELMAEGLKIEPKNVLSRMLSDENADTVFRLNHYPPCLDPNSNHDSDLNNKSMSHGRTSIGFGEHTDPQLISIARSNATSGFQIYLEDGTWVGVPPDETSYFINVDDLLEVMTNGRFRSVRHRVVADSFKSRVSMIYFGGPPLMEKISPLGSLMEPGEESLYNEFTWFEYKSCTYKTRLTDNRLSLFHKHSHPVH</sequence>
<evidence type="ECO:0000256" key="11">
    <source>
        <dbReference type="RuleBase" id="RU003682"/>
    </source>
</evidence>
<dbReference type="PANTHER" id="PTHR47990">
    <property type="entry name" value="2-OXOGLUTARATE (2OG) AND FE(II)-DEPENDENT OXYGENASE SUPERFAMILY PROTEIN-RELATED"/>
    <property type="match status" value="1"/>
</dbReference>
<evidence type="ECO:0000256" key="7">
    <source>
        <dbReference type="ARBA" id="ARBA00052204"/>
    </source>
</evidence>
<dbReference type="InterPro" id="IPR026992">
    <property type="entry name" value="DIOX_N"/>
</dbReference>
<dbReference type="FunFam" id="2.60.120.330:FF:000014">
    <property type="entry name" value="Gibberellin 2-beta-dioxygenase 1"/>
    <property type="match status" value="1"/>
</dbReference>
<evidence type="ECO:0000256" key="10">
    <source>
        <dbReference type="ARBA" id="ARBA00066708"/>
    </source>
</evidence>
<comment type="pathway">
    <text evidence="1">Hormone biosynthesis.</text>
</comment>
<evidence type="ECO:0000256" key="1">
    <source>
        <dbReference type="ARBA" id="ARBA00004972"/>
    </source>
</evidence>
<dbReference type="STRING" id="4236.Q9FXV6"/>
<dbReference type="SUPFAM" id="SSF51197">
    <property type="entry name" value="Clavaminate synthase-like"/>
    <property type="match status" value="1"/>
</dbReference>
<evidence type="ECO:0000313" key="14">
    <source>
        <dbReference type="EMBL" id="KAJ0196763.1"/>
    </source>
</evidence>
<comment type="similarity">
    <text evidence="9">Belongs to the iron/ascorbate-dependent oxidoreductase family. GA2OX subfamily.</text>
</comment>
<dbReference type="Proteomes" id="UP000235145">
    <property type="component" value="Unassembled WGS sequence"/>
</dbReference>
<evidence type="ECO:0000256" key="2">
    <source>
        <dbReference type="ARBA" id="ARBA00022723"/>
    </source>
</evidence>
<keyword evidence="3" id="KW-0223">Dioxygenase</keyword>
<dbReference type="InterPro" id="IPR005123">
    <property type="entry name" value="Oxoglu/Fe-dep_dioxygenase_dom"/>
</dbReference>
<dbReference type="EMBL" id="NBSK02000007">
    <property type="protein sequence ID" value="KAJ0196763.1"/>
    <property type="molecule type" value="Genomic_DNA"/>
</dbReference>
<evidence type="ECO:0000256" key="4">
    <source>
        <dbReference type="ARBA" id="ARBA00023002"/>
    </source>
</evidence>
<evidence type="ECO:0000313" key="15">
    <source>
        <dbReference type="Proteomes" id="UP000235145"/>
    </source>
</evidence>
<evidence type="ECO:0000256" key="6">
    <source>
        <dbReference type="ARBA" id="ARBA00037909"/>
    </source>
</evidence>
<dbReference type="InterPro" id="IPR044861">
    <property type="entry name" value="IPNS-like_FE2OG_OXY"/>
</dbReference>
<dbReference type="GO" id="GO:0046872">
    <property type="term" value="F:metal ion binding"/>
    <property type="evidence" value="ECO:0007669"/>
    <property type="project" value="UniProtKB-KW"/>
</dbReference>
<dbReference type="InterPro" id="IPR050231">
    <property type="entry name" value="Iron_ascorbate_oxido_reductase"/>
</dbReference>
<evidence type="ECO:0000256" key="8">
    <source>
        <dbReference type="ARBA" id="ARBA00055835"/>
    </source>
</evidence>
<dbReference type="Gene3D" id="2.60.120.330">
    <property type="entry name" value="B-lactam Antibiotic, Isopenicillin N Synthase, Chain"/>
    <property type="match status" value="1"/>
</dbReference>
<dbReference type="Pfam" id="PF03171">
    <property type="entry name" value="2OG-FeII_Oxy"/>
    <property type="match status" value="1"/>
</dbReference>
<evidence type="ECO:0000256" key="9">
    <source>
        <dbReference type="ARBA" id="ARBA00061282"/>
    </source>
</evidence>
<reference evidence="14" key="3">
    <citation type="submission" date="2017-10" db="EMBL/GenBank/DDBJ databases">
        <authorList>
            <person name="Reyes-Chin-Wo S."/>
        </authorList>
    </citation>
    <scope>NUCLEOTIDE SEQUENCE</scope>
    <source>
        <tissue evidence="14">Seedlings</tissue>
    </source>
</reference>
<dbReference type="Pfam" id="PF14226">
    <property type="entry name" value="DIOX_N"/>
    <property type="match status" value="1"/>
</dbReference>
<dbReference type="Gramene" id="rna-gnl|WGS:NBSK|LSAT_7X28201_mrna">
    <property type="protein sequence ID" value="cds-PLY74632.1"/>
    <property type="gene ID" value="gene-LSAT_7X28201"/>
</dbReference>
<dbReference type="EMBL" id="AB031207">
    <property type="protein sequence ID" value="BAB12443.1"/>
    <property type="molecule type" value="mRNA"/>
</dbReference>
<reference evidence="14" key="4">
    <citation type="submission" date="2022-10" db="EMBL/GenBank/DDBJ databases">
        <title>High Quality Telomere-to-Telomere reference genome assembly of Lactuca sativa.</title>
        <authorList>
            <person name="Naidu S.A."/>
            <person name="Kozik A."/>
            <person name="Lavelle D."/>
        </authorList>
    </citation>
    <scope>NUCLEOTIDE SEQUENCE</scope>
    <source>
        <tissue evidence="14">Seedlings</tissue>
    </source>
</reference>
<dbReference type="OrthoDB" id="288590at2759"/>
<keyword evidence="4 11" id="KW-0560">Oxidoreductase</keyword>
<protein>
    <recommendedName>
        <fullName evidence="10">gibberellin 2beta-dioxygenase</fullName>
        <ecNumber evidence="10">1.14.11.13</ecNumber>
    </recommendedName>
</protein>
<comment type="function">
    <text evidence="8">Catalyzes the 2-beta-hydroxylation of several biologically active gibberellins, leading to the homeostatic regulation of their endogenous level. Catabolism of gibberellins (GAs) plays a central role in plant development. Converts GA9/GA20 to GA51/GA29 and GA4/GA1 to GA34/GA8.</text>
</comment>
<proteinExistence type="evidence at transcript level"/>
<dbReference type="GO" id="GO:0045543">
    <property type="term" value="F:gibberellin 2-beta-dioxygenase activity"/>
    <property type="evidence" value="ECO:0007669"/>
    <property type="project" value="UniProtKB-EC"/>
</dbReference>
<accession>Q9FXV6</accession>
<feature type="domain" description="Fe2OG dioxygenase" evidence="12">
    <location>
        <begin position="167"/>
        <end position="284"/>
    </location>
</feature>
<dbReference type="InterPro" id="IPR027443">
    <property type="entry name" value="IPNS-like_sf"/>
</dbReference>
<accession>A0A9R1V1T4</accession>
<dbReference type="PROSITE" id="PS51471">
    <property type="entry name" value="FE2OG_OXY"/>
    <property type="match status" value="1"/>
</dbReference>
<evidence type="ECO:0000256" key="3">
    <source>
        <dbReference type="ARBA" id="ARBA00022964"/>
    </source>
</evidence>
<dbReference type="SMR" id="Q9FXV6"/>
<dbReference type="EC" id="1.14.11.13" evidence="10"/>
<comment type="pathway">
    <text evidence="6">Plant hormone biosynthesis; gibberellin biosynthesis.</text>
</comment>
<organism evidence="13">
    <name type="scientific">Lactuca sativa</name>
    <name type="common">Garden lettuce</name>
    <dbReference type="NCBI Taxonomy" id="4236"/>
    <lineage>
        <taxon>Eukaryota</taxon>
        <taxon>Viridiplantae</taxon>
        <taxon>Streptophyta</taxon>
        <taxon>Embryophyta</taxon>
        <taxon>Tracheophyta</taxon>
        <taxon>Spermatophyta</taxon>
        <taxon>Magnoliopsida</taxon>
        <taxon>eudicotyledons</taxon>
        <taxon>Gunneridae</taxon>
        <taxon>Pentapetalae</taxon>
        <taxon>asterids</taxon>
        <taxon>campanulids</taxon>
        <taxon>Asterales</taxon>
        <taxon>Asteraceae</taxon>
        <taxon>Cichorioideae</taxon>
        <taxon>Cichorieae</taxon>
        <taxon>Lactucinae</taxon>
        <taxon>Lactuca</taxon>
    </lineage>
</organism>
<gene>
    <name evidence="13" type="primary">Ls2ox2</name>
    <name evidence="14" type="ORF">LSAT_V11C700353930</name>
</gene>
<reference evidence="13" key="1">
    <citation type="journal article" date="2003" name="Biosci. Biotechnol. Biochem.">
        <title>Deactivation of gibberellin by 2-oxidation during germination of photoblastic lettuce seeds.</title>
        <authorList>
            <person name="Nakaminami K."/>
            <person name="Sawada Y."/>
            <person name="Suzuki M."/>
            <person name="Kenmoku H."/>
            <person name="Kawaide H."/>
            <person name="Mitsuhashi W."/>
            <person name="Sassa T."/>
            <person name="Inoue Y."/>
            <person name="Kamiya Y."/>
            <person name="Toyomasu T."/>
        </authorList>
    </citation>
    <scope>NUCLEOTIDE SEQUENCE</scope>
    <source>
        <strain evidence="13">Grand Rapids</strain>
    </source>
</reference>
<keyword evidence="15" id="KW-1185">Reference proteome</keyword>
<keyword evidence="5 11" id="KW-0408">Iron</keyword>
<comment type="catalytic activity">
    <reaction evidence="7">
        <text>gibberellin A1 + 2-oxoglutarate + O2 = gibberellin A8 + succinate + CO2</text>
        <dbReference type="Rhea" id="RHEA:15005"/>
        <dbReference type="ChEBI" id="CHEBI:15379"/>
        <dbReference type="ChEBI" id="CHEBI:16526"/>
        <dbReference type="ChEBI" id="CHEBI:16810"/>
        <dbReference type="ChEBI" id="CHEBI:30031"/>
        <dbReference type="ChEBI" id="CHEBI:58524"/>
        <dbReference type="ChEBI" id="CHEBI:58594"/>
        <dbReference type="EC" id="1.14.11.13"/>
    </reaction>
</comment>
<evidence type="ECO:0000256" key="5">
    <source>
        <dbReference type="ARBA" id="ARBA00023004"/>
    </source>
</evidence>
<name>Q9FXV6_LACSA</name>
<keyword evidence="2 11" id="KW-0479">Metal-binding</keyword>
<dbReference type="PRINTS" id="PR00682">
    <property type="entry name" value="IPNSYNTHASE"/>
</dbReference>
<dbReference type="AlphaFoldDB" id="Q9FXV6"/>
<evidence type="ECO:0000259" key="12">
    <source>
        <dbReference type="PROSITE" id="PS51471"/>
    </source>
</evidence>